<dbReference type="AlphaFoldDB" id="A0A812TSB7"/>
<evidence type="ECO:0000256" key="2">
    <source>
        <dbReference type="ARBA" id="ARBA00022692"/>
    </source>
</evidence>
<dbReference type="GO" id="GO:0016020">
    <property type="term" value="C:membrane"/>
    <property type="evidence" value="ECO:0007669"/>
    <property type="project" value="UniProtKB-SubCell"/>
</dbReference>
<comment type="subcellular location">
    <subcellularLocation>
        <location evidence="1">Membrane</location>
    </subcellularLocation>
</comment>
<feature type="transmembrane region" description="Helical" evidence="6">
    <location>
        <begin position="102"/>
        <end position="122"/>
    </location>
</feature>
<feature type="transmembrane region" description="Helical" evidence="6">
    <location>
        <begin position="263"/>
        <end position="286"/>
    </location>
</feature>
<dbReference type="GO" id="GO:0005254">
    <property type="term" value="F:chloride channel activity"/>
    <property type="evidence" value="ECO:0007669"/>
    <property type="project" value="InterPro"/>
</dbReference>
<sequence>MASASDSITDSEIETDLLASAYEAKDSAITAGKHYVVDYEATRLSTIMVLFTWKGTVFYSGILWVEQILVLGVYVATAVIVRECGFEDKAAEKDAAGLADKMATLAAFLLGFYTSLTVSRWWRLRTDGIGNIWSATSQLNLFLSQFVTQDKQLLQAVRRYARASLAIIFMKRRFGAQNLPQKLELLVKEGILYEDEVEQLRRYNNNLAESIWTWIAHIVADLDKKGKIKGEVMLNFLMERVNLGRGGAALIGAQMGTPIPLPYIHLMGVLVKIHNAVLGVTLGFILGSSWEDSRFTCWLLSIKAFFIPLLYNAILLVNAALADPFDGEVNDFPYKKYEAGIEGDGASYVEAGEHVPAWLKKSI</sequence>
<keyword evidence="8" id="KW-1185">Reference proteome</keyword>
<dbReference type="InterPro" id="IPR021134">
    <property type="entry name" value="Bestrophin-like"/>
</dbReference>
<protein>
    <submittedName>
        <fullName evidence="7">Best-5 protein</fullName>
    </submittedName>
</protein>
<feature type="transmembrane region" description="Helical" evidence="6">
    <location>
        <begin position="298"/>
        <end position="321"/>
    </location>
</feature>
<feature type="transmembrane region" description="Helical" evidence="6">
    <location>
        <begin position="57"/>
        <end position="81"/>
    </location>
</feature>
<dbReference type="EMBL" id="CAJNDS010002588">
    <property type="protein sequence ID" value="CAE7535658.1"/>
    <property type="molecule type" value="Genomic_DNA"/>
</dbReference>
<keyword evidence="4 6" id="KW-0472">Membrane</keyword>
<dbReference type="OrthoDB" id="201595at2759"/>
<keyword evidence="2 6" id="KW-0812">Transmembrane</keyword>
<proteinExistence type="inferred from homology"/>
<comment type="similarity">
    <text evidence="5">Belongs to the anion channel-forming bestrophin (TC 1.A.46) family. Calcium-sensitive chloride channel subfamily.</text>
</comment>
<evidence type="ECO:0000256" key="4">
    <source>
        <dbReference type="ARBA" id="ARBA00023136"/>
    </source>
</evidence>
<organism evidence="7 8">
    <name type="scientific">Symbiodinium natans</name>
    <dbReference type="NCBI Taxonomy" id="878477"/>
    <lineage>
        <taxon>Eukaryota</taxon>
        <taxon>Sar</taxon>
        <taxon>Alveolata</taxon>
        <taxon>Dinophyceae</taxon>
        <taxon>Suessiales</taxon>
        <taxon>Symbiodiniaceae</taxon>
        <taxon>Symbiodinium</taxon>
    </lineage>
</organism>
<keyword evidence="3 6" id="KW-1133">Transmembrane helix</keyword>
<dbReference type="Proteomes" id="UP000604046">
    <property type="component" value="Unassembled WGS sequence"/>
</dbReference>
<evidence type="ECO:0000256" key="6">
    <source>
        <dbReference type="SAM" id="Phobius"/>
    </source>
</evidence>
<evidence type="ECO:0000256" key="3">
    <source>
        <dbReference type="ARBA" id="ARBA00022989"/>
    </source>
</evidence>
<accession>A0A812TSB7</accession>
<reference evidence="7" key="1">
    <citation type="submission" date="2021-02" db="EMBL/GenBank/DDBJ databases">
        <authorList>
            <person name="Dougan E. K."/>
            <person name="Rhodes N."/>
            <person name="Thang M."/>
            <person name="Chan C."/>
        </authorList>
    </citation>
    <scope>NUCLEOTIDE SEQUENCE</scope>
</reference>
<evidence type="ECO:0000313" key="7">
    <source>
        <dbReference type="EMBL" id="CAE7535658.1"/>
    </source>
</evidence>
<name>A0A812TSB7_9DINO</name>
<evidence type="ECO:0000313" key="8">
    <source>
        <dbReference type="Proteomes" id="UP000604046"/>
    </source>
</evidence>
<gene>
    <name evidence="7" type="primary">best-5</name>
    <name evidence="7" type="ORF">SNAT2548_LOCUS30019</name>
</gene>
<dbReference type="Pfam" id="PF01062">
    <property type="entry name" value="Bestrophin"/>
    <property type="match status" value="1"/>
</dbReference>
<dbReference type="PANTHER" id="PTHR10736">
    <property type="entry name" value="BESTROPHIN"/>
    <property type="match status" value="1"/>
</dbReference>
<comment type="caution">
    <text evidence="7">The sequence shown here is derived from an EMBL/GenBank/DDBJ whole genome shotgun (WGS) entry which is preliminary data.</text>
</comment>
<dbReference type="InterPro" id="IPR000615">
    <property type="entry name" value="Bestrophin"/>
</dbReference>
<evidence type="ECO:0000256" key="1">
    <source>
        <dbReference type="ARBA" id="ARBA00004370"/>
    </source>
</evidence>
<dbReference type="PANTHER" id="PTHR10736:SF0">
    <property type="entry name" value="BESTROPHIN HOMOLOG"/>
    <property type="match status" value="1"/>
</dbReference>
<evidence type="ECO:0000256" key="5">
    <source>
        <dbReference type="ARBA" id="ARBA00034769"/>
    </source>
</evidence>